<sequence length="223" mass="24495">MNILAIDTSCARASCAISSNNKLLAFIEDPELQMQAEHLFSLIDQAFKQANLNYQDITHLAVTNGPGSFTGIRIGLSAAKGILFAAPHISPICVTNFQVAAYRARKQISRKAQNIIVLLEASSTLLYVQTFNMDLEPISETEVMNNIQAINYIKSFDKLTAISGSGISLVNVYDFPENIIILPRFGQINARSLIMTAGNLQDLSSQIQPLYIRPPSAKPSIFF</sequence>
<dbReference type="AlphaFoldDB" id="A0A2P1P9P1"/>
<feature type="domain" description="Gcp-like" evidence="1">
    <location>
        <begin position="36"/>
        <end position="139"/>
    </location>
</feature>
<dbReference type="PANTHER" id="PTHR11735">
    <property type="entry name" value="TRNA N6-ADENOSINE THREONYLCARBAMOYLTRANSFERASE"/>
    <property type="match status" value="1"/>
</dbReference>
<dbReference type="Gene3D" id="3.30.420.40">
    <property type="match status" value="2"/>
</dbReference>
<dbReference type="RefSeq" id="WP_106874829.1">
    <property type="nucleotide sequence ID" value="NZ_CP027845.1"/>
</dbReference>
<evidence type="ECO:0000259" key="1">
    <source>
        <dbReference type="Pfam" id="PF00814"/>
    </source>
</evidence>
<dbReference type="SUPFAM" id="SSF53067">
    <property type="entry name" value="Actin-like ATPase domain"/>
    <property type="match status" value="1"/>
</dbReference>
<accession>A0A2P1P9P1</accession>
<dbReference type="InterPro" id="IPR043129">
    <property type="entry name" value="ATPase_NBD"/>
</dbReference>
<evidence type="ECO:0000313" key="3">
    <source>
        <dbReference type="Proteomes" id="UP000241762"/>
    </source>
</evidence>
<dbReference type="OrthoDB" id="9809995at2"/>
<dbReference type="GO" id="GO:0005829">
    <property type="term" value="C:cytosol"/>
    <property type="evidence" value="ECO:0007669"/>
    <property type="project" value="TreeGrafter"/>
</dbReference>
<organism evidence="2 3">
    <name type="scientific">Candidatus Phycorickettsia trachydisci</name>
    <dbReference type="NCBI Taxonomy" id="2115978"/>
    <lineage>
        <taxon>Bacteria</taxon>
        <taxon>Pseudomonadati</taxon>
        <taxon>Pseudomonadota</taxon>
        <taxon>Alphaproteobacteria</taxon>
        <taxon>Rickettsiales</taxon>
        <taxon>Rickettsiaceae</taxon>
        <taxon>Candidatus Phycorickettsia</taxon>
    </lineage>
</organism>
<name>A0A2P1P9P1_9RICK</name>
<dbReference type="KEGG" id="ptc:phytr_10770"/>
<keyword evidence="3" id="KW-1185">Reference proteome</keyword>
<dbReference type="Proteomes" id="UP000241762">
    <property type="component" value="Chromosome"/>
</dbReference>
<evidence type="ECO:0000313" key="2">
    <source>
        <dbReference type="EMBL" id="AVP88004.1"/>
    </source>
</evidence>
<dbReference type="GO" id="GO:0002949">
    <property type="term" value="P:tRNA threonylcarbamoyladenosine modification"/>
    <property type="evidence" value="ECO:0007669"/>
    <property type="project" value="InterPro"/>
</dbReference>
<dbReference type="PANTHER" id="PTHR11735:SF11">
    <property type="entry name" value="TRNA THREONYLCARBAMOYLADENOSINE BIOSYNTHESIS PROTEIN TSAB"/>
    <property type="match status" value="1"/>
</dbReference>
<dbReference type="Pfam" id="PF00814">
    <property type="entry name" value="TsaD"/>
    <property type="match status" value="1"/>
</dbReference>
<protein>
    <submittedName>
        <fullName evidence="2">Glycoprotein endopeptidase</fullName>
    </submittedName>
</protein>
<dbReference type="NCBIfam" id="TIGR03725">
    <property type="entry name" value="T6A_YeaZ"/>
    <property type="match status" value="1"/>
</dbReference>
<reference evidence="2 3" key="1">
    <citation type="submission" date="2018-03" db="EMBL/GenBank/DDBJ databases">
        <title>A gene transfer event suggests a long-term partnership between eustigmatophyte algae and a novel lineage of endosymbiotic bacteria.</title>
        <authorList>
            <person name="Yurchenko T."/>
            <person name="Sevcikova T."/>
            <person name="Pribyl P."/>
            <person name="El Karkouri K."/>
            <person name="Klimes V."/>
            <person name="Amaral R."/>
            <person name="Zbrankova V."/>
            <person name="Kim E."/>
            <person name="Raoult D."/>
            <person name="Santos L.M.A."/>
            <person name="Elias M."/>
        </authorList>
    </citation>
    <scope>NUCLEOTIDE SEQUENCE [LARGE SCALE GENOMIC DNA]</scope>
    <source>
        <strain evidence="2">CCALA 838</strain>
    </source>
</reference>
<dbReference type="InterPro" id="IPR022496">
    <property type="entry name" value="T6A_TsaB"/>
</dbReference>
<dbReference type="EMBL" id="CP027845">
    <property type="protein sequence ID" value="AVP88004.1"/>
    <property type="molecule type" value="Genomic_DNA"/>
</dbReference>
<gene>
    <name evidence="2" type="ORF">phytr_10770</name>
</gene>
<dbReference type="InterPro" id="IPR000905">
    <property type="entry name" value="Gcp-like_dom"/>
</dbReference>
<proteinExistence type="predicted"/>